<dbReference type="Proteomes" id="UP000280444">
    <property type="component" value="Unassembled WGS sequence"/>
</dbReference>
<protein>
    <submittedName>
        <fullName evidence="1">Uncharacterized protein</fullName>
    </submittedName>
</protein>
<reference evidence="1 2" key="1">
    <citation type="submission" date="2018-11" db="EMBL/GenBank/DDBJ databases">
        <title>Genomes From Bacteria Associated with the Canine Oral Cavity: a Test Case for Automated Genome-Based Taxonomic Assignment.</title>
        <authorList>
            <person name="Coil D.A."/>
            <person name="Jospin G."/>
            <person name="Darling A.E."/>
            <person name="Wallis C."/>
            <person name="Davis I.J."/>
            <person name="Harris S."/>
            <person name="Eisen J.A."/>
            <person name="Holcombe L.J."/>
            <person name="O'Flynn C."/>
        </authorList>
    </citation>
    <scope>NUCLEOTIDE SEQUENCE [LARGE SCALE GENOMIC DNA]</scope>
    <source>
        <strain evidence="1 2">OH770</strain>
    </source>
</reference>
<evidence type="ECO:0000313" key="2">
    <source>
        <dbReference type="Proteomes" id="UP000280444"/>
    </source>
</evidence>
<gene>
    <name evidence="1" type="ORF">EII11_01615</name>
</gene>
<proteinExistence type="predicted"/>
<dbReference type="OrthoDB" id="5184241at2"/>
<evidence type="ECO:0000313" key="1">
    <source>
        <dbReference type="EMBL" id="RRC96371.1"/>
    </source>
</evidence>
<dbReference type="EMBL" id="RQZF01000001">
    <property type="protein sequence ID" value="RRC96371.1"/>
    <property type="molecule type" value="Genomic_DNA"/>
</dbReference>
<name>A0A3P1SGG1_9ACTO</name>
<organism evidence="1 2">
    <name type="scientific">Schaalia canis</name>
    <dbReference type="NCBI Taxonomy" id="100469"/>
    <lineage>
        <taxon>Bacteria</taxon>
        <taxon>Bacillati</taxon>
        <taxon>Actinomycetota</taxon>
        <taxon>Actinomycetes</taxon>
        <taxon>Actinomycetales</taxon>
        <taxon>Actinomycetaceae</taxon>
        <taxon>Schaalia</taxon>
    </lineage>
</organism>
<accession>A0A3P1SGG1</accession>
<keyword evidence="2" id="KW-1185">Reference proteome</keyword>
<comment type="caution">
    <text evidence="1">The sequence shown here is derived from an EMBL/GenBank/DDBJ whole genome shotgun (WGS) entry which is preliminary data.</text>
</comment>
<dbReference type="AlphaFoldDB" id="A0A3P1SGG1"/>
<sequence>MFVLTIDQVKSRENDDRVPHLLSLLADIPTLAPFERTVGDEIQGVPQDAVGALEAIRRCVRDGHWHCGLGVGNGEFPTMKMPRTVEGGGKAFYAARQAVDASKNLSPSVALKIPEHPTAETEAGALLTLKMHVAAQRTQRQWEVIDAVVQAKSRADAAQLLGISPSAVSQSLNASAWDTERATDALLIRLLEQANTSEE</sequence>
<dbReference type="RefSeq" id="WP_124867890.1">
    <property type="nucleotide sequence ID" value="NZ_RQZF01000001.1"/>
</dbReference>